<name>A0A7C8MQU9_9PEZI</name>
<comment type="caution">
    <text evidence="1">The sequence shown here is derived from an EMBL/GenBank/DDBJ whole genome shotgun (WGS) entry which is preliminary data.</text>
</comment>
<sequence length="447" mass="49734">MSWTQSGDHWRRPIDCHEIMFQSIAAAGQPLGREHWLMAGTLKLTFPSSMPDVEGKLRTAWSALRVRHPDIALELHPNEKQYLPISSAESLASWASSTFHVETIVASADELFSKHLRVASASATCHWVPASNELILVSSHWRWDGRGLLMMLHEFMNVLTATELHQTDSVGTEACRLVPSIDEVMGLTKPLPDSLVQQAKDMLAPMEQGPPSIGLPIVPGGILGSTCRMQAVIPGMITSALRAACRTRHIPLTAALHASIVQETMAYHALSGSTETEYKSWVAFDLRKYCPKPLDGIPHAPSLRLVALPLVVNATADWNLLVTSIQPTYQQSFSPLESDLMSVRVPYVERATAMLTTAPPTTEPNLSNLGIVDEYIQTQYGDFGVEKVWLAVQMLSPQLYVHTWGWKGELFSSICYNEAFYEASFVEQWWRKVEQNLVSNLDLARSF</sequence>
<evidence type="ECO:0000313" key="1">
    <source>
        <dbReference type="EMBL" id="KAF2963274.1"/>
    </source>
</evidence>
<dbReference type="PANTHER" id="PTHR42034">
    <property type="entry name" value="CHROMOSOME 7, WHOLE GENOME SHOTGUN SEQUENCE-RELATED"/>
    <property type="match status" value="1"/>
</dbReference>
<keyword evidence="2" id="KW-1185">Reference proteome</keyword>
<dbReference type="InterPro" id="IPR023213">
    <property type="entry name" value="CAT-like_dom_sf"/>
</dbReference>
<reference evidence="1 2" key="1">
    <citation type="submission" date="2019-12" db="EMBL/GenBank/DDBJ databases">
        <title>Draft genome sequence of the ascomycete Xylaria multiplex DSM 110363.</title>
        <authorList>
            <person name="Buettner E."/>
            <person name="Kellner H."/>
        </authorList>
    </citation>
    <scope>NUCLEOTIDE SEQUENCE [LARGE SCALE GENOMIC DNA]</scope>
    <source>
        <strain evidence="1 2">DSM 110363</strain>
    </source>
</reference>
<dbReference type="AlphaFoldDB" id="A0A7C8MQU9"/>
<evidence type="ECO:0000313" key="2">
    <source>
        <dbReference type="Proteomes" id="UP000481858"/>
    </source>
</evidence>
<dbReference type="OrthoDB" id="10000533at2759"/>
<dbReference type="Proteomes" id="UP000481858">
    <property type="component" value="Unassembled WGS sequence"/>
</dbReference>
<gene>
    <name evidence="1" type="ORF">GQX73_g10286</name>
</gene>
<organism evidence="1 2">
    <name type="scientific">Xylaria multiplex</name>
    <dbReference type="NCBI Taxonomy" id="323545"/>
    <lineage>
        <taxon>Eukaryota</taxon>
        <taxon>Fungi</taxon>
        <taxon>Dikarya</taxon>
        <taxon>Ascomycota</taxon>
        <taxon>Pezizomycotina</taxon>
        <taxon>Sordariomycetes</taxon>
        <taxon>Xylariomycetidae</taxon>
        <taxon>Xylariales</taxon>
        <taxon>Xylariaceae</taxon>
        <taxon>Xylaria</taxon>
    </lineage>
</organism>
<dbReference type="Gene3D" id="3.30.559.30">
    <property type="entry name" value="Nonribosomal peptide synthetase, condensation domain"/>
    <property type="match status" value="1"/>
</dbReference>
<dbReference type="InParanoid" id="A0A7C8MQU9"/>
<dbReference type="Gene3D" id="3.30.559.10">
    <property type="entry name" value="Chloramphenicol acetyltransferase-like domain"/>
    <property type="match status" value="1"/>
</dbReference>
<dbReference type="EMBL" id="WUBL01000218">
    <property type="protein sequence ID" value="KAF2963274.1"/>
    <property type="molecule type" value="Genomic_DNA"/>
</dbReference>
<dbReference type="PANTHER" id="PTHR42034:SF1">
    <property type="entry name" value="CONDENSATION DOMAIN-CONTAINING PROTEIN"/>
    <property type="match status" value="1"/>
</dbReference>
<evidence type="ECO:0008006" key="3">
    <source>
        <dbReference type="Google" id="ProtNLM"/>
    </source>
</evidence>
<protein>
    <recommendedName>
        <fullName evidence="3">Condensation domain-containing protein</fullName>
    </recommendedName>
</protein>
<proteinExistence type="predicted"/>
<accession>A0A7C8MQU9</accession>